<sequence length="474" mass="50881">MLEFEALGLGCGRNLSSSSAAAAPIWGRGRSKGFSAEHKYSHAPINVFFPPPPHHCKILDLYTALLPFIQNLLSYNNSLSEMKLYLLSLVHPLTLILIGTVSHAISSPLIKRGHVCRELVVPVTITCDNAIVHPSIDLGSLTGLLSSVIGLGFGLTIQGTYQIRGTYCEPEVTVPSRSNTLQLLAHPATYDRNYWSPSYDGDRYSWVAFASKQGYPTFAYDRLGNGNSSRPDGVAVVQMPAQAATAHEMIKLARAGPAGGSPFPRAFNNIIHVGCSMGSLAANVLNVQYPDDVNATILTGFSKTWVNVIPGFTLTAGLLPAQLVQANKYGPLTVGYLLPTSEPGVEYLLFYGPPGTNYDPAFIHQDYLNRGTLTVGEAASAALIPSASRYKGSVFVMTGQEDVVFCGSLGFIGGGPGNCGNGTWSILAQTQTLYPHASNYSYYAIPNAGHCWEHQYVAQDGFAVAHNWLAGRGY</sequence>
<keyword evidence="2" id="KW-1185">Reference proteome</keyword>
<dbReference type="Proteomes" id="UP001285354">
    <property type="component" value="Unassembled WGS sequence"/>
</dbReference>
<dbReference type="SUPFAM" id="SSF53474">
    <property type="entry name" value="alpha/beta-Hydrolases"/>
    <property type="match status" value="1"/>
</dbReference>
<reference evidence="1" key="1">
    <citation type="submission" date="2023-06" db="EMBL/GenBank/DDBJ databases">
        <title>Draft genome of Marssonina rosae.</title>
        <authorList>
            <person name="Cheng Q."/>
        </authorList>
    </citation>
    <scope>NUCLEOTIDE SEQUENCE</scope>
    <source>
        <strain evidence="1">R4</strain>
    </source>
</reference>
<accession>A0AAD9T742</accession>
<gene>
    <name evidence="1" type="ORF">QTJ16_001236</name>
</gene>
<proteinExistence type="predicted"/>
<name>A0AAD9T742_9HELO</name>
<evidence type="ECO:0000313" key="2">
    <source>
        <dbReference type="Proteomes" id="UP001285354"/>
    </source>
</evidence>
<evidence type="ECO:0000313" key="1">
    <source>
        <dbReference type="EMBL" id="KAK2630416.1"/>
    </source>
</evidence>
<protein>
    <submittedName>
        <fullName evidence="1">Uncharacterized protein</fullName>
    </submittedName>
</protein>
<comment type="caution">
    <text evidence="1">The sequence shown here is derived from an EMBL/GenBank/DDBJ whole genome shotgun (WGS) entry which is preliminary data.</text>
</comment>
<dbReference type="EMBL" id="JAUBYV010000001">
    <property type="protein sequence ID" value="KAK2630416.1"/>
    <property type="molecule type" value="Genomic_DNA"/>
</dbReference>
<dbReference type="Gene3D" id="3.40.50.1820">
    <property type="entry name" value="alpha/beta hydrolase"/>
    <property type="match status" value="1"/>
</dbReference>
<dbReference type="AlphaFoldDB" id="A0AAD9T742"/>
<organism evidence="1 2">
    <name type="scientific">Diplocarpon rosae</name>
    <dbReference type="NCBI Taxonomy" id="946125"/>
    <lineage>
        <taxon>Eukaryota</taxon>
        <taxon>Fungi</taxon>
        <taxon>Dikarya</taxon>
        <taxon>Ascomycota</taxon>
        <taxon>Pezizomycotina</taxon>
        <taxon>Leotiomycetes</taxon>
        <taxon>Helotiales</taxon>
        <taxon>Drepanopezizaceae</taxon>
        <taxon>Diplocarpon</taxon>
    </lineage>
</organism>
<dbReference type="InterPro" id="IPR029058">
    <property type="entry name" value="AB_hydrolase_fold"/>
</dbReference>